<proteinExistence type="predicted"/>
<feature type="domain" description="Peptidase M16 middle/third" evidence="2">
    <location>
        <begin position="79"/>
        <end position="204"/>
    </location>
</feature>
<evidence type="ECO:0000256" key="1">
    <source>
        <dbReference type="ARBA" id="ARBA00022723"/>
    </source>
</evidence>
<dbReference type="PANTHER" id="PTHR43690">
    <property type="entry name" value="NARDILYSIN"/>
    <property type="match status" value="1"/>
</dbReference>
<keyword evidence="1" id="KW-0479">Metal-binding</keyword>
<dbReference type="Pfam" id="PF16187">
    <property type="entry name" value="Peptidase_M16_M"/>
    <property type="match status" value="2"/>
</dbReference>
<dbReference type="InterPro" id="IPR050626">
    <property type="entry name" value="Peptidase_M16"/>
</dbReference>
<accession>A0A183ANE6</accession>
<dbReference type="AlphaFoldDB" id="A0A183ANE6"/>
<feature type="domain" description="Peptidase M16 middle/third" evidence="2">
    <location>
        <begin position="7"/>
        <end position="78"/>
    </location>
</feature>
<evidence type="ECO:0000313" key="4">
    <source>
        <dbReference type="Proteomes" id="UP000272942"/>
    </source>
</evidence>
<reference evidence="5" key="1">
    <citation type="submission" date="2016-06" db="UniProtKB">
        <authorList>
            <consortium name="WormBaseParasite"/>
        </authorList>
    </citation>
    <scope>IDENTIFICATION</scope>
</reference>
<dbReference type="InterPro" id="IPR032632">
    <property type="entry name" value="Peptidase_M16_M"/>
</dbReference>
<dbReference type="InterPro" id="IPR011249">
    <property type="entry name" value="Metalloenz_LuxS/M16"/>
</dbReference>
<dbReference type="SUPFAM" id="SSF63411">
    <property type="entry name" value="LuxS/MPP-like metallohydrolase"/>
    <property type="match status" value="1"/>
</dbReference>
<dbReference type="Proteomes" id="UP000272942">
    <property type="component" value="Unassembled WGS sequence"/>
</dbReference>
<evidence type="ECO:0000313" key="5">
    <source>
        <dbReference type="WBParaSite" id="ECPE_0000850701-mRNA-1"/>
    </source>
</evidence>
<dbReference type="WBParaSite" id="ECPE_0000850701-mRNA-1">
    <property type="protein sequence ID" value="ECPE_0000850701-mRNA-1"/>
    <property type="gene ID" value="ECPE_0000850701"/>
</dbReference>
<dbReference type="Gene3D" id="3.30.830.10">
    <property type="entry name" value="Metalloenzyme, LuxS/M16 peptidase-like"/>
    <property type="match status" value="3"/>
</dbReference>
<dbReference type="GO" id="GO:0046872">
    <property type="term" value="F:metal ion binding"/>
    <property type="evidence" value="ECO:0007669"/>
    <property type="project" value="UniProtKB-KW"/>
</dbReference>
<reference evidence="3 4" key="2">
    <citation type="submission" date="2018-11" db="EMBL/GenBank/DDBJ databases">
        <authorList>
            <consortium name="Pathogen Informatics"/>
        </authorList>
    </citation>
    <scope>NUCLEOTIDE SEQUENCE [LARGE SCALE GENOMIC DNA]</scope>
    <source>
        <strain evidence="3 4">Egypt</strain>
    </source>
</reference>
<dbReference type="OrthoDB" id="6233399at2759"/>
<organism evidence="5">
    <name type="scientific">Echinostoma caproni</name>
    <dbReference type="NCBI Taxonomy" id="27848"/>
    <lineage>
        <taxon>Eukaryota</taxon>
        <taxon>Metazoa</taxon>
        <taxon>Spiralia</taxon>
        <taxon>Lophotrochozoa</taxon>
        <taxon>Platyhelminthes</taxon>
        <taxon>Trematoda</taxon>
        <taxon>Digenea</taxon>
        <taxon>Plagiorchiida</taxon>
        <taxon>Echinostomata</taxon>
        <taxon>Echinostomatoidea</taxon>
        <taxon>Echinostomatidae</taxon>
        <taxon>Echinostoma</taxon>
    </lineage>
</organism>
<name>A0A183ANE6_9TREM</name>
<dbReference type="PANTHER" id="PTHR43690:SF18">
    <property type="entry name" value="INSULIN-DEGRADING ENZYME-RELATED"/>
    <property type="match status" value="1"/>
</dbReference>
<protein>
    <submittedName>
        <fullName evidence="5">Peptidase_M16_M domain-containing protein</fullName>
    </submittedName>
</protein>
<evidence type="ECO:0000259" key="2">
    <source>
        <dbReference type="Pfam" id="PF16187"/>
    </source>
</evidence>
<dbReference type="EMBL" id="UZAN01046027">
    <property type="protein sequence ID" value="VDP83616.1"/>
    <property type="molecule type" value="Genomic_DNA"/>
</dbReference>
<evidence type="ECO:0000313" key="3">
    <source>
        <dbReference type="EMBL" id="VDP83616.1"/>
    </source>
</evidence>
<gene>
    <name evidence="3" type="ORF">ECPE_LOCUS8480</name>
</gene>
<keyword evidence="4" id="KW-1185">Reference proteome</keyword>
<sequence>MLVLYVNLLKLFTPDRAAIILLSAHFASTLPKDAPVQVEPWFKIRYTVEDIPDTLMQRWKSSTPSPVLHLPYKNKYITYVIIHMWSPLVVKSKENMALHVLLNYSLNQTLSTIAYEGGEAGLEYNLEYVESGLKICLSGFSQKLFAILDHILDSNTETSSAHFEAYRDAIRKLYFNEALKPRVLNTHLQFYLLRKDAFLLDDLLLAVRRLTVSDLLAYKQRFFANLRITAYVHGNLTAQDAIKFFDYTVKRTKCLPIERRKFSDVATLDAGTYQLRVMNCNPSDVNMCVARIHLLGQTDLTRDTYNQLLAVSSRLPHIRMLCSQFYSNICL</sequence>